<sequence>MLNHRSLTIKKKFGLSGFVILTLVILIGTLAIIGTSAMKDNLDKLNSEQITSLNLLNASLESLQSVRVAVRQAMLEPNQIKVQVLLNSTKKDLQDFSASWEAYKKFSISADYRIVIMEVDKEWLSWSGFEQELITLISSNDPTSKQKAIQAISMTNQSDSIIDLLNKLNFNEQQEGQQILAQGRDLYSNLFWSILGGSSLLVVIILLVGYMLSNSIVRSIKRLRLVTKAVLAGDLTQTIESNRGDEIGDLARDFKEMVNNLIQLNLEINKSGSELKISAEQLAELVNLQNSGATEQSAAIHETASTVNEVRATIEQTSKRAMAISESAQQFSVVAEDGQKVVADTIEGMSQIKEKVQIIAENILVLSEQTQQIGEIITTVNDLAEQSNLLALNATVEAARAGEHGRGFSVVANEIRVLAERSKQATAQIRTILFDIQKATNAVVMVTEEGTKGVENGVKLANRTGGAISQLNEVLKENIGNTQQIQVMVQQQTIGIEQISQAIFNINEVTTQGAVGTRQIQQSVESLKLIATRFNALNQRFNLSNGYYQ</sequence>
<evidence type="ECO:0000256" key="3">
    <source>
        <dbReference type="PROSITE-ProRule" id="PRU00284"/>
    </source>
</evidence>
<dbReference type="AlphaFoldDB" id="A0A8T7M639"/>
<dbReference type="PANTHER" id="PTHR32089">
    <property type="entry name" value="METHYL-ACCEPTING CHEMOTAXIS PROTEIN MCPB"/>
    <property type="match status" value="1"/>
</dbReference>
<dbReference type="GO" id="GO:0006935">
    <property type="term" value="P:chemotaxis"/>
    <property type="evidence" value="ECO:0007669"/>
    <property type="project" value="UniProtKB-ARBA"/>
</dbReference>
<feature type="transmembrane region" description="Helical" evidence="4">
    <location>
        <begin position="190"/>
        <end position="212"/>
    </location>
</feature>
<dbReference type="SUPFAM" id="SSF58104">
    <property type="entry name" value="Methyl-accepting chemotaxis protein (MCP) signaling domain"/>
    <property type="match status" value="1"/>
</dbReference>
<reference evidence="7 9" key="1">
    <citation type="submission" date="2020-06" db="EMBL/GenBank/DDBJ databases">
        <title>Anoxygenic phototrophic Chloroflexota member uses a Type I reaction center.</title>
        <authorList>
            <person name="Tsuji J.M."/>
            <person name="Shaw N.A."/>
            <person name="Nagashima S."/>
            <person name="Venkiteswaran J."/>
            <person name="Schiff S.L."/>
            <person name="Hanada S."/>
            <person name="Tank M."/>
            <person name="Neufeld J.D."/>
        </authorList>
    </citation>
    <scope>NUCLEOTIDE SEQUENCE [LARGE SCALE GENOMIC DNA]</scope>
    <source>
        <strain evidence="7">L227-S17</strain>
    </source>
</reference>
<feature type="transmembrane region" description="Helical" evidence="4">
    <location>
        <begin position="12"/>
        <end position="33"/>
    </location>
</feature>
<keyword evidence="4" id="KW-0812">Transmembrane</keyword>
<evidence type="ECO:0000313" key="9">
    <source>
        <dbReference type="Proteomes" id="UP000521676"/>
    </source>
</evidence>
<dbReference type="Pfam" id="PF12729">
    <property type="entry name" value="4HB_MCP_1"/>
    <property type="match status" value="1"/>
</dbReference>
<feature type="domain" description="Methyl-accepting transducer" evidence="5">
    <location>
        <begin position="271"/>
        <end position="507"/>
    </location>
</feature>
<dbReference type="InterPro" id="IPR004089">
    <property type="entry name" value="MCPsignal_dom"/>
</dbReference>
<evidence type="ECO:0000256" key="2">
    <source>
        <dbReference type="ARBA" id="ARBA00029447"/>
    </source>
</evidence>
<evidence type="ECO:0000313" key="8">
    <source>
        <dbReference type="EMBL" id="WJW69475.1"/>
    </source>
</evidence>
<organism evidence="7 9">
    <name type="scientific">Candidatus Chlorohelix allophototropha</name>
    <dbReference type="NCBI Taxonomy" id="3003348"/>
    <lineage>
        <taxon>Bacteria</taxon>
        <taxon>Bacillati</taxon>
        <taxon>Chloroflexota</taxon>
        <taxon>Chloroflexia</taxon>
        <taxon>Candidatus Chloroheliales</taxon>
        <taxon>Candidatus Chloroheliaceae</taxon>
        <taxon>Candidatus Chlorohelix</taxon>
    </lineage>
</organism>
<dbReference type="PANTHER" id="PTHR32089:SF112">
    <property type="entry name" value="LYSOZYME-LIKE PROTEIN-RELATED"/>
    <property type="match status" value="1"/>
</dbReference>
<keyword evidence="4" id="KW-1133">Transmembrane helix</keyword>
<keyword evidence="10" id="KW-1185">Reference proteome</keyword>
<dbReference type="SMART" id="SM00283">
    <property type="entry name" value="MA"/>
    <property type="match status" value="1"/>
</dbReference>
<dbReference type="CDD" id="cd06225">
    <property type="entry name" value="HAMP"/>
    <property type="match status" value="1"/>
</dbReference>
<dbReference type="GO" id="GO:0016020">
    <property type="term" value="C:membrane"/>
    <property type="evidence" value="ECO:0007669"/>
    <property type="project" value="InterPro"/>
</dbReference>
<keyword evidence="4" id="KW-0472">Membrane</keyword>
<dbReference type="SMART" id="SM00304">
    <property type="entry name" value="HAMP"/>
    <property type="match status" value="1"/>
</dbReference>
<dbReference type="Proteomes" id="UP000521676">
    <property type="component" value="Unassembled WGS sequence"/>
</dbReference>
<accession>A0A8T7M639</accession>
<evidence type="ECO:0000313" key="10">
    <source>
        <dbReference type="Proteomes" id="UP001431572"/>
    </source>
</evidence>
<evidence type="ECO:0000259" key="5">
    <source>
        <dbReference type="PROSITE" id="PS50111"/>
    </source>
</evidence>
<evidence type="ECO:0000256" key="1">
    <source>
        <dbReference type="ARBA" id="ARBA00023224"/>
    </source>
</evidence>
<dbReference type="InterPro" id="IPR003660">
    <property type="entry name" value="HAMP_dom"/>
</dbReference>
<dbReference type="RefSeq" id="WP_341471359.1">
    <property type="nucleotide sequence ID" value="NZ_CP128400.1"/>
</dbReference>
<dbReference type="PROSITE" id="PS50111">
    <property type="entry name" value="CHEMOTAXIS_TRANSDUC_2"/>
    <property type="match status" value="1"/>
</dbReference>
<dbReference type="InterPro" id="IPR024478">
    <property type="entry name" value="HlyB_4HB_MCP"/>
</dbReference>
<dbReference type="CDD" id="cd11386">
    <property type="entry name" value="MCP_signal"/>
    <property type="match status" value="1"/>
</dbReference>
<dbReference type="Proteomes" id="UP001431572">
    <property type="component" value="Chromosome 2"/>
</dbReference>
<dbReference type="GO" id="GO:0007165">
    <property type="term" value="P:signal transduction"/>
    <property type="evidence" value="ECO:0007669"/>
    <property type="project" value="UniProtKB-KW"/>
</dbReference>
<evidence type="ECO:0000256" key="4">
    <source>
        <dbReference type="SAM" id="Phobius"/>
    </source>
</evidence>
<name>A0A8T7M639_9CHLR</name>
<dbReference type="EMBL" id="JACATZ010000003">
    <property type="protein sequence ID" value="NWJ47565.1"/>
    <property type="molecule type" value="Genomic_DNA"/>
</dbReference>
<dbReference type="PROSITE" id="PS50885">
    <property type="entry name" value="HAMP"/>
    <property type="match status" value="1"/>
</dbReference>
<dbReference type="Pfam" id="PF00672">
    <property type="entry name" value="HAMP"/>
    <property type="match status" value="1"/>
</dbReference>
<keyword evidence="1 3" id="KW-0807">Transducer</keyword>
<dbReference type="Pfam" id="PF00015">
    <property type="entry name" value="MCPsignal"/>
    <property type="match status" value="1"/>
</dbReference>
<evidence type="ECO:0000313" key="7">
    <source>
        <dbReference type="EMBL" id="NWJ47565.1"/>
    </source>
</evidence>
<feature type="domain" description="HAMP" evidence="6">
    <location>
        <begin position="214"/>
        <end position="266"/>
    </location>
</feature>
<dbReference type="FunFam" id="1.10.287.950:FF:000001">
    <property type="entry name" value="Methyl-accepting chemotaxis sensory transducer"/>
    <property type="match status" value="1"/>
</dbReference>
<gene>
    <name evidence="7" type="ORF">HXX08_17040</name>
    <name evidence="8" type="ORF">OZ401_003091</name>
</gene>
<comment type="similarity">
    <text evidence="2">Belongs to the methyl-accepting chemotaxis (MCP) protein family.</text>
</comment>
<dbReference type="EMBL" id="CP128400">
    <property type="protein sequence ID" value="WJW69475.1"/>
    <property type="molecule type" value="Genomic_DNA"/>
</dbReference>
<evidence type="ECO:0000259" key="6">
    <source>
        <dbReference type="PROSITE" id="PS50885"/>
    </source>
</evidence>
<protein>
    <submittedName>
        <fullName evidence="7">Methyl-accepting chemotaxis protein</fullName>
    </submittedName>
</protein>
<proteinExistence type="inferred from homology"/>
<dbReference type="Gene3D" id="1.10.287.950">
    <property type="entry name" value="Methyl-accepting chemotaxis protein"/>
    <property type="match status" value="1"/>
</dbReference>
<reference evidence="8" key="2">
    <citation type="journal article" date="2024" name="Nature">
        <title>Anoxygenic phototroph of the Chloroflexota uses a type I reaction centre.</title>
        <authorList>
            <person name="Tsuji J.M."/>
            <person name="Shaw N.A."/>
            <person name="Nagashima S."/>
            <person name="Venkiteswaran J.J."/>
            <person name="Schiff S.L."/>
            <person name="Watanabe T."/>
            <person name="Fukui M."/>
            <person name="Hanada S."/>
            <person name="Tank M."/>
            <person name="Neufeld J.D."/>
        </authorList>
    </citation>
    <scope>NUCLEOTIDE SEQUENCE</scope>
    <source>
        <strain evidence="8">L227-S17</strain>
    </source>
</reference>